<comment type="caution">
    <text evidence="1">The sequence shown here is derived from an EMBL/GenBank/DDBJ whole genome shotgun (WGS) entry which is preliminary data.</text>
</comment>
<keyword evidence="2" id="KW-1185">Reference proteome</keyword>
<dbReference type="EMBL" id="JAHSQO010000003">
    <property type="protein sequence ID" value="MBY8917214.1"/>
    <property type="molecule type" value="Genomic_DNA"/>
</dbReference>
<dbReference type="CDD" id="cd02019">
    <property type="entry name" value="NK"/>
    <property type="match status" value="1"/>
</dbReference>
<dbReference type="Gene3D" id="3.40.50.300">
    <property type="entry name" value="P-loop containing nucleotide triphosphate hydrolases"/>
    <property type="match status" value="1"/>
</dbReference>
<evidence type="ECO:0000313" key="2">
    <source>
        <dbReference type="Proteomes" id="UP000777661"/>
    </source>
</evidence>
<dbReference type="Proteomes" id="UP000777661">
    <property type="component" value="Unassembled WGS sequence"/>
</dbReference>
<dbReference type="RefSeq" id="WP_223004622.1">
    <property type="nucleotide sequence ID" value="NZ_JAHSQO010000003.1"/>
</dbReference>
<dbReference type="PANTHER" id="PTHR37816:SF1">
    <property type="entry name" value="TOXIN"/>
    <property type="match status" value="1"/>
</dbReference>
<dbReference type="InterPro" id="IPR052922">
    <property type="entry name" value="Cytidylate_Kinase-2"/>
</dbReference>
<evidence type="ECO:0000313" key="1">
    <source>
        <dbReference type="EMBL" id="MBY8917214.1"/>
    </source>
</evidence>
<sequence>MLPLASLGERIVILGPSNAGKSTLALALSEKLGLPAVHLDQLQHLPGTDWQTRPEAEFRALHDAAIEEESWVMEGNYSRLMPQRLARATGIILITSSPWLRIGRYLKRTLVNRADRAGHLEGAQDSIKWEMIHWILVKTRNSDAKYADVVRRSGLPAVECRTARALSDLYCAWELQSPVRQRGARGTPSP</sequence>
<name>A0ABS7R982_9HYPH</name>
<dbReference type="PANTHER" id="PTHR37816">
    <property type="entry name" value="YALI0E33011P"/>
    <property type="match status" value="1"/>
</dbReference>
<dbReference type="InterPro" id="IPR027417">
    <property type="entry name" value="P-loop_NTPase"/>
</dbReference>
<proteinExistence type="predicted"/>
<dbReference type="SUPFAM" id="SSF52540">
    <property type="entry name" value="P-loop containing nucleoside triphosphate hydrolases"/>
    <property type="match status" value="1"/>
</dbReference>
<accession>A0ABS7R982</accession>
<gene>
    <name evidence="1" type="ORF">KVG22_11485</name>
</gene>
<organism evidence="1 2">
    <name type="scientific">Nitratireductor rhodophyticola</name>
    <dbReference type="NCBI Taxonomy" id="2854036"/>
    <lineage>
        <taxon>Bacteria</taxon>
        <taxon>Pseudomonadati</taxon>
        <taxon>Pseudomonadota</taxon>
        <taxon>Alphaproteobacteria</taxon>
        <taxon>Hyphomicrobiales</taxon>
        <taxon>Phyllobacteriaceae</taxon>
        <taxon>Nitratireductor</taxon>
    </lineage>
</organism>
<reference evidence="1 2" key="1">
    <citation type="submission" date="2021-06" db="EMBL/GenBank/DDBJ databases">
        <title>Nitratireductor porphyridii sp. nov., isolated from a small marine red alga, Porphyridium purpureum in South Korea.</title>
        <authorList>
            <person name="Kim K.H."/>
            <person name="Kristyanto S."/>
            <person name="Jeon C.O."/>
        </authorList>
    </citation>
    <scope>NUCLEOTIDE SEQUENCE [LARGE SCALE GENOMIC DNA]</scope>
    <source>
        <strain evidence="1 2">R6</strain>
    </source>
</reference>
<protein>
    <submittedName>
        <fullName evidence="1">AAA family ATPase</fullName>
    </submittedName>
</protein>